<feature type="active site" description="Proton acceptor" evidence="7">
    <location>
        <position position="350"/>
    </location>
</feature>
<dbReference type="InterPro" id="IPR038596">
    <property type="entry name" value="Janus_sf"/>
</dbReference>
<dbReference type="InterPro" id="IPR007702">
    <property type="entry name" value="Janus"/>
</dbReference>
<evidence type="ECO:0000256" key="8">
    <source>
        <dbReference type="PIRSR" id="PIRSR607702-2"/>
    </source>
</evidence>
<evidence type="ECO:0000256" key="6">
    <source>
        <dbReference type="ARBA" id="ARBA00023163"/>
    </source>
</evidence>
<evidence type="ECO:0000256" key="2">
    <source>
        <dbReference type="ARBA" id="ARBA00010971"/>
    </source>
</evidence>
<feature type="binding site" evidence="8">
    <location>
        <position position="325"/>
    </location>
    <ligand>
        <name>substrate</name>
    </ligand>
</feature>
<comment type="function">
    <text evidence="1">JanA and janB regulate somatic sex differentiation.</text>
</comment>
<reference evidence="11" key="1">
    <citation type="submission" date="2022-11" db="UniProtKB">
        <authorList>
            <consortium name="WormBaseParasite"/>
        </authorList>
    </citation>
    <scope>IDENTIFICATION</scope>
</reference>
<dbReference type="GO" id="GO:0005829">
    <property type="term" value="C:cytosol"/>
    <property type="evidence" value="ECO:0007669"/>
    <property type="project" value="TreeGrafter"/>
</dbReference>
<name>A0A915M7Z3_MELJA</name>
<evidence type="ECO:0000256" key="3">
    <source>
        <dbReference type="ARBA" id="ARBA00022478"/>
    </source>
</evidence>
<dbReference type="PANTHER" id="PTHR12258:SF5">
    <property type="entry name" value="BCDNA.GH02250-RELATED"/>
    <property type="match status" value="1"/>
</dbReference>
<dbReference type="Gene3D" id="3.50.20.20">
    <property type="entry name" value="Janus/Ocnus"/>
    <property type="match status" value="1"/>
</dbReference>
<evidence type="ECO:0000256" key="7">
    <source>
        <dbReference type="PIRSR" id="PIRSR607702-1"/>
    </source>
</evidence>
<dbReference type="GO" id="GO:0003899">
    <property type="term" value="F:DNA-directed RNA polymerase activity"/>
    <property type="evidence" value="ECO:0007669"/>
    <property type="project" value="InterPro"/>
</dbReference>
<dbReference type="GO" id="GO:0000428">
    <property type="term" value="C:DNA-directed RNA polymerase complex"/>
    <property type="evidence" value="ECO:0007669"/>
    <property type="project" value="UniProtKB-KW"/>
</dbReference>
<evidence type="ECO:0000313" key="11">
    <source>
        <dbReference type="WBParaSite" id="scaffold34572_cov182.g21401"/>
    </source>
</evidence>
<dbReference type="GO" id="GO:0003677">
    <property type="term" value="F:DNA binding"/>
    <property type="evidence" value="ECO:0007669"/>
    <property type="project" value="InterPro"/>
</dbReference>
<dbReference type="GO" id="GO:0030154">
    <property type="term" value="P:cell differentiation"/>
    <property type="evidence" value="ECO:0007669"/>
    <property type="project" value="UniProtKB-KW"/>
</dbReference>
<dbReference type="WBParaSite" id="scaffold34572_cov182.g21401">
    <property type="protein sequence ID" value="scaffold34572_cov182.g21401"/>
    <property type="gene ID" value="scaffold34572_cov182.g21401"/>
</dbReference>
<feature type="region of interest" description="Disordered" evidence="9">
    <location>
        <begin position="1"/>
        <end position="34"/>
    </location>
</feature>
<accession>A0A915M7Z3</accession>
<dbReference type="InterPro" id="IPR020708">
    <property type="entry name" value="DNA-dir_RNA_polK_14-18kDa_CS"/>
</dbReference>
<keyword evidence="5" id="KW-0726">Sexual differentiation</keyword>
<evidence type="ECO:0000256" key="4">
    <source>
        <dbReference type="ARBA" id="ARBA00022782"/>
    </source>
</evidence>
<dbReference type="Gene3D" id="3.90.940.10">
    <property type="match status" value="1"/>
</dbReference>
<keyword evidence="6" id="KW-0804">Transcription</keyword>
<dbReference type="GO" id="GO:0101006">
    <property type="term" value="F:protein histidine phosphatase activity"/>
    <property type="evidence" value="ECO:0007669"/>
    <property type="project" value="TreeGrafter"/>
</dbReference>
<dbReference type="PANTHER" id="PTHR12258">
    <property type="entry name" value="JANUS-A/JANUS-B"/>
    <property type="match status" value="1"/>
</dbReference>
<dbReference type="SUPFAM" id="SSF63562">
    <property type="entry name" value="RPB6/omega subunit-like"/>
    <property type="match status" value="1"/>
</dbReference>
<dbReference type="Proteomes" id="UP000887561">
    <property type="component" value="Unplaced"/>
</dbReference>
<evidence type="ECO:0000313" key="10">
    <source>
        <dbReference type="Proteomes" id="UP000887561"/>
    </source>
</evidence>
<sequence length="417" mass="45324">MSGWLWGNSSDSTNSSNSMNNEQQTQANIQPPMGGQQPPLFVLEQLKHAGVPLKAQMTPYLQLDPAIFRESQPQIILPEGYESGRGKFEFYMGYIGCAVGSAFFVGSMRGAFGELNNPLTQNLLINTKSVASSRPGITRLLNAATKYGSGYAQAAGTAVFVYCISELVLKTARSQIFGSSDDLLNSFTGAGIAGALYRAPYGLKSSGLGAAVGLGLMGLWTMVDGDSRRSLQEQAGEDGEGGERIQVVDSSEKIASTSRVTTPFMTKYERARVLGTRALQIAMGAPVMDQKIPIIIRRYLPDASNSMANLAKLADVDIDDHGVFKYILIQAKEGDSKKLIVRGYKSCKFHANIFDKVEEEESANGCIKFECPGGGRISHDPEKKHINGFGRADHTKAVELLKKKYPNYKVDWSNEGY</sequence>
<dbReference type="GO" id="GO:0007548">
    <property type="term" value="P:sex differentiation"/>
    <property type="evidence" value="ECO:0007669"/>
    <property type="project" value="UniProtKB-KW"/>
</dbReference>
<organism evidence="10 11">
    <name type="scientific">Meloidogyne javanica</name>
    <name type="common">Root-knot nematode worm</name>
    <dbReference type="NCBI Taxonomy" id="6303"/>
    <lineage>
        <taxon>Eukaryota</taxon>
        <taxon>Metazoa</taxon>
        <taxon>Ecdysozoa</taxon>
        <taxon>Nematoda</taxon>
        <taxon>Chromadorea</taxon>
        <taxon>Rhabditida</taxon>
        <taxon>Tylenchina</taxon>
        <taxon>Tylenchomorpha</taxon>
        <taxon>Tylenchoidea</taxon>
        <taxon>Meloidogynidae</taxon>
        <taxon>Meloidogyninae</taxon>
        <taxon>Meloidogyne</taxon>
        <taxon>Meloidogyne incognita group</taxon>
    </lineage>
</organism>
<feature type="compositionally biased region" description="Low complexity" evidence="9">
    <location>
        <begin position="8"/>
        <end position="21"/>
    </location>
</feature>
<proteinExistence type="inferred from homology"/>
<evidence type="ECO:0000256" key="1">
    <source>
        <dbReference type="ARBA" id="ARBA00002508"/>
    </source>
</evidence>
<keyword evidence="10" id="KW-1185">Reference proteome</keyword>
<dbReference type="AlphaFoldDB" id="A0A915M7Z3"/>
<keyword evidence="3" id="KW-0240">DNA-directed RNA polymerase</keyword>
<dbReference type="PROSITE" id="PS01111">
    <property type="entry name" value="RNA_POL_K_14KD"/>
    <property type="match status" value="1"/>
</dbReference>
<keyword evidence="4" id="KW-0221">Differentiation</keyword>
<dbReference type="Pfam" id="PF02466">
    <property type="entry name" value="Tim17"/>
    <property type="match status" value="1"/>
</dbReference>
<comment type="similarity">
    <text evidence="2">Belongs to the janus family.</text>
</comment>
<evidence type="ECO:0000256" key="9">
    <source>
        <dbReference type="SAM" id="MobiDB-lite"/>
    </source>
</evidence>
<dbReference type="Pfam" id="PF05005">
    <property type="entry name" value="Ocnus"/>
    <property type="match status" value="1"/>
</dbReference>
<dbReference type="GO" id="GO:0006351">
    <property type="term" value="P:DNA-templated transcription"/>
    <property type="evidence" value="ECO:0007669"/>
    <property type="project" value="InterPro"/>
</dbReference>
<dbReference type="SUPFAM" id="SSF143724">
    <property type="entry name" value="PHP14-like"/>
    <property type="match status" value="1"/>
</dbReference>
<dbReference type="InterPro" id="IPR036161">
    <property type="entry name" value="RPB6/omega-like_sf"/>
</dbReference>
<evidence type="ECO:0000256" key="5">
    <source>
        <dbReference type="ARBA" id="ARBA00022928"/>
    </source>
</evidence>
<protein>
    <submittedName>
        <fullName evidence="11">Uncharacterized protein</fullName>
    </submittedName>
</protein>